<evidence type="ECO:0000313" key="8">
    <source>
        <dbReference type="Proteomes" id="UP000481252"/>
    </source>
</evidence>
<dbReference type="SUPFAM" id="SSF103481">
    <property type="entry name" value="Multidrug resistance efflux transporter EmrE"/>
    <property type="match status" value="2"/>
</dbReference>
<sequence length="306" mass="31610">MSSGKAGSAMPGPVEYALLAGVSLTWGTSYMFTKIAVGTLQPFTLIACRCFVAAIALLLIVAFRRSFKRLAWRDLAAFALVGLMSNAAPLSLIAISVSHVNSSVTATTLALVPLITAMLAVFGGDRPKPRNIAGILVGLVGIVLLFGPDALLHASESARGAIAAVGAALVFSSALFVMAIVRHHHPLTVTVGSLTAAALWMIPTALIVDGIPPAWPSIGVTGAVLVLGLLNTALSSLMLFALVPRAGATFTSYNNYLVPVIAVLCGTVFLGEPMTAQSALGVIVVLAGVAISTIRRLARPERLLHP</sequence>
<keyword evidence="8" id="KW-1185">Reference proteome</keyword>
<reference evidence="7 8" key="1">
    <citation type="submission" date="2020-02" db="EMBL/GenBank/DDBJ databases">
        <title>Genome sequence of the type strain CGMCC 1.15528 of Mesorhizobium zhangyense.</title>
        <authorList>
            <person name="Gao J."/>
            <person name="Sun J."/>
        </authorList>
    </citation>
    <scope>NUCLEOTIDE SEQUENCE [LARGE SCALE GENOMIC DNA]</scope>
    <source>
        <strain evidence="7 8">CGMCC 1.15528</strain>
    </source>
</reference>
<dbReference type="PANTHER" id="PTHR32322:SF9">
    <property type="entry name" value="AMINO-ACID METABOLITE EFFLUX PUMP-RELATED"/>
    <property type="match status" value="1"/>
</dbReference>
<dbReference type="InterPro" id="IPR050638">
    <property type="entry name" value="AA-Vitamin_Transporters"/>
</dbReference>
<evidence type="ECO:0000313" key="7">
    <source>
        <dbReference type="EMBL" id="NGN41714.1"/>
    </source>
</evidence>
<feature type="transmembrane region" description="Helical" evidence="5">
    <location>
        <begin position="103"/>
        <end position="122"/>
    </location>
</feature>
<protein>
    <submittedName>
        <fullName evidence="7">DMT family transporter</fullName>
    </submittedName>
</protein>
<comment type="caution">
    <text evidence="7">The sequence shown here is derived from an EMBL/GenBank/DDBJ whole genome shotgun (WGS) entry which is preliminary data.</text>
</comment>
<feature type="domain" description="EamA" evidence="6">
    <location>
        <begin position="159"/>
        <end position="293"/>
    </location>
</feature>
<dbReference type="Proteomes" id="UP000481252">
    <property type="component" value="Unassembled WGS sequence"/>
</dbReference>
<comment type="subcellular location">
    <subcellularLocation>
        <location evidence="1">Membrane</location>
        <topology evidence="1">Multi-pass membrane protein</topology>
    </subcellularLocation>
</comment>
<feature type="domain" description="EamA" evidence="6">
    <location>
        <begin position="17"/>
        <end position="146"/>
    </location>
</feature>
<feature type="transmembrane region" description="Helical" evidence="5">
    <location>
        <begin position="187"/>
        <end position="208"/>
    </location>
</feature>
<dbReference type="Pfam" id="PF00892">
    <property type="entry name" value="EamA"/>
    <property type="match status" value="2"/>
</dbReference>
<dbReference type="InterPro" id="IPR000620">
    <property type="entry name" value="EamA_dom"/>
</dbReference>
<proteinExistence type="predicted"/>
<organism evidence="7 8">
    <name type="scientific">Mesorhizobium zhangyense</name>
    <dbReference type="NCBI Taxonomy" id="1776730"/>
    <lineage>
        <taxon>Bacteria</taxon>
        <taxon>Pseudomonadati</taxon>
        <taxon>Pseudomonadota</taxon>
        <taxon>Alphaproteobacteria</taxon>
        <taxon>Hyphomicrobiales</taxon>
        <taxon>Phyllobacteriaceae</taxon>
        <taxon>Mesorhizobium</taxon>
    </lineage>
</organism>
<evidence type="ECO:0000256" key="2">
    <source>
        <dbReference type="ARBA" id="ARBA00022692"/>
    </source>
</evidence>
<accession>A0A7C9R715</accession>
<feature type="transmembrane region" description="Helical" evidence="5">
    <location>
        <begin position="75"/>
        <end position="97"/>
    </location>
</feature>
<evidence type="ECO:0000256" key="3">
    <source>
        <dbReference type="ARBA" id="ARBA00022989"/>
    </source>
</evidence>
<feature type="transmembrane region" description="Helical" evidence="5">
    <location>
        <begin position="134"/>
        <end position="154"/>
    </location>
</feature>
<gene>
    <name evidence="7" type="ORF">G6N74_11595</name>
</gene>
<evidence type="ECO:0000256" key="5">
    <source>
        <dbReference type="SAM" id="Phobius"/>
    </source>
</evidence>
<feature type="transmembrane region" description="Helical" evidence="5">
    <location>
        <begin position="43"/>
        <end position="63"/>
    </location>
</feature>
<dbReference type="RefSeq" id="WP_165117396.1">
    <property type="nucleotide sequence ID" value="NZ_JAAKZG010000004.1"/>
</dbReference>
<dbReference type="GO" id="GO:0016020">
    <property type="term" value="C:membrane"/>
    <property type="evidence" value="ECO:0007669"/>
    <property type="project" value="UniProtKB-SubCell"/>
</dbReference>
<feature type="transmembrane region" description="Helical" evidence="5">
    <location>
        <begin position="253"/>
        <end position="270"/>
    </location>
</feature>
<keyword evidence="4 5" id="KW-0472">Membrane</keyword>
<dbReference type="InterPro" id="IPR037185">
    <property type="entry name" value="EmrE-like"/>
</dbReference>
<dbReference type="AlphaFoldDB" id="A0A7C9R715"/>
<feature type="transmembrane region" description="Helical" evidence="5">
    <location>
        <begin position="276"/>
        <end position="294"/>
    </location>
</feature>
<feature type="transmembrane region" description="Helical" evidence="5">
    <location>
        <begin position="214"/>
        <end position="241"/>
    </location>
</feature>
<name>A0A7C9R715_9HYPH</name>
<dbReference type="PANTHER" id="PTHR32322">
    <property type="entry name" value="INNER MEMBRANE TRANSPORTER"/>
    <property type="match status" value="1"/>
</dbReference>
<evidence type="ECO:0000256" key="4">
    <source>
        <dbReference type="ARBA" id="ARBA00023136"/>
    </source>
</evidence>
<keyword evidence="3 5" id="KW-1133">Transmembrane helix</keyword>
<feature type="transmembrane region" description="Helical" evidence="5">
    <location>
        <begin position="160"/>
        <end position="180"/>
    </location>
</feature>
<dbReference type="EMBL" id="JAAKZG010000004">
    <property type="protein sequence ID" value="NGN41714.1"/>
    <property type="molecule type" value="Genomic_DNA"/>
</dbReference>
<evidence type="ECO:0000259" key="6">
    <source>
        <dbReference type="Pfam" id="PF00892"/>
    </source>
</evidence>
<keyword evidence="2 5" id="KW-0812">Transmembrane</keyword>
<evidence type="ECO:0000256" key="1">
    <source>
        <dbReference type="ARBA" id="ARBA00004141"/>
    </source>
</evidence>